<dbReference type="Proteomes" id="UP000321570">
    <property type="component" value="Unassembled WGS sequence"/>
</dbReference>
<organism evidence="1 2">
    <name type="scientific">Hymenolepis diminuta</name>
    <name type="common">Rat tapeworm</name>
    <dbReference type="NCBI Taxonomy" id="6216"/>
    <lineage>
        <taxon>Eukaryota</taxon>
        <taxon>Metazoa</taxon>
        <taxon>Spiralia</taxon>
        <taxon>Lophotrochozoa</taxon>
        <taxon>Platyhelminthes</taxon>
        <taxon>Cestoda</taxon>
        <taxon>Eucestoda</taxon>
        <taxon>Cyclophyllidea</taxon>
        <taxon>Hymenolepididae</taxon>
        <taxon>Hymenolepis</taxon>
    </lineage>
</organism>
<protein>
    <submittedName>
        <fullName evidence="1">Uncharacterized protein</fullName>
    </submittedName>
</protein>
<gene>
    <name evidence="1" type="ORF">WMSIL1_LOCUS5763</name>
</gene>
<evidence type="ECO:0000313" key="1">
    <source>
        <dbReference type="EMBL" id="VUZ45703.1"/>
    </source>
</evidence>
<sequence length="57" mass="6369">EFTTLPRLIKEISCALRNSGRCGVLPIAWRASANVHAQVFSANHRSIFLQRSIESES</sequence>
<proteinExistence type="predicted"/>
<reference evidence="1 2" key="1">
    <citation type="submission" date="2019-07" db="EMBL/GenBank/DDBJ databases">
        <authorList>
            <person name="Jastrzebski P J."/>
            <person name="Paukszto L."/>
            <person name="Jastrzebski P J."/>
        </authorList>
    </citation>
    <scope>NUCLEOTIDE SEQUENCE [LARGE SCALE GENOMIC DNA]</scope>
    <source>
        <strain evidence="1 2">WMS-il1</strain>
    </source>
</reference>
<evidence type="ECO:0000313" key="2">
    <source>
        <dbReference type="Proteomes" id="UP000321570"/>
    </source>
</evidence>
<keyword evidence="2" id="KW-1185">Reference proteome</keyword>
<dbReference type="AlphaFoldDB" id="A0A564YGI1"/>
<feature type="non-terminal residue" evidence="1">
    <location>
        <position position="1"/>
    </location>
</feature>
<dbReference type="EMBL" id="CABIJS010000188">
    <property type="protein sequence ID" value="VUZ45703.1"/>
    <property type="molecule type" value="Genomic_DNA"/>
</dbReference>
<name>A0A564YGI1_HYMDI</name>
<accession>A0A564YGI1</accession>